<dbReference type="Proteomes" id="UP000488956">
    <property type="component" value="Unassembled WGS sequence"/>
</dbReference>
<evidence type="ECO:0008006" key="3">
    <source>
        <dbReference type="Google" id="ProtNLM"/>
    </source>
</evidence>
<proteinExistence type="predicted"/>
<name>A0A6G0KZ82_9STRA</name>
<dbReference type="PANTHER" id="PTHR48471:SF1">
    <property type="entry name" value="DDE TNP4 DOMAIN-CONTAINING PROTEIN"/>
    <property type="match status" value="1"/>
</dbReference>
<protein>
    <recommendedName>
        <fullName evidence="3">DDE Tnp4 domain-containing protein</fullName>
    </recommendedName>
</protein>
<comment type="caution">
    <text evidence="1">The sequence shown here is derived from an EMBL/GenBank/DDBJ whole genome shotgun (WGS) entry which is preliminary data.</text>
</comment>
<organism evidence="1 2">
    <name type="scientific">Phytophthora fragariae</name>
    <dbReference type="NCBI Taxonomy" id="53985"/>
    <lineage>
        <taxon>Eukaryota</taxon>
        <taxon>Sar</taxon>
        <taxon>Stramenopiles</taxon>
        <taxon>Oomycota</taxon>
        <taxon>Peronosporomycetes</taxon>
        <taxon>Peronosporales</taxon>
        <taxon>Peronosporaceae</taxon>
        <taxon>Phytophthora</taxon>
    </lineage>
</organism>
<reference evidence="1 2" key="1">
    <citation type="submission" date="2018-09" db="EMBL/GenBank/DDBJ databases">
        <title>Genomic investigation of the strawberry pathogen Phytophthora fragariae indicates pathogenicity is determined by transcriptional variation in three key races.</title>
        <authorList>
            <person name="Adams T.M."/>
            <person name="Armitage A.D."/>
            <person name="Sobczyk M.K."/>
            <person name="Bates H.J."/>
            <person name="Dunwell J.M."/>
            <person name="Nellist C.F."/>
            <person name="Harrison R.J."/>
        </authorList>
    </citation>
    <scope>NUCLEOTIDE SEQUENCE [LARGE SCALE GENOMIC DNA]</scope>
    <source>
        <strain evidence="1 2">ONT-3</strain>
    </source>
</reference>
<dbReference type="EMBL" id="QXFX01000810">
    <property type="protein sequence ID" value="KAE9103659.1"/>
    <property type="molecule type" value="Genomic_DNA"/>
</dbReference>
<sequence>MRKKGAGHMDPDSGIMDDHEQVLYRVCRHMHNFLVAVELKSQMRVGYRLLAACFGLSHLSAWTLLCEYGTNENLLNVTTLTRAAFEKLLARFPPFYTIDCPGRKDDRPSKLQYYHQVLGQRLHCYEGSMGLKTLGEVLAVPPTTLQRTVARA</sequence>
<evidence type="ECO:0000313" key="1">
    <source>
        <dbReference type="EMBL" id="KAE9103659.1"/>
    </source>
</evidence>
<dbReference type="PANTHER" id="PTHR48471">
    <property type="entry name" value="DDE TNP4 DOMAIN-CONTAINING PROTEIN"/>
    <property type="match status" value="1"/>
</dbReference>
<accession>A0A6G0KZ82</accession>
<gene>
    <name evidence="1" type="ORF">PF010_g13655</name>
</gene>
<dbReference type="AlphaFoldDB" id="A0A6G0KZ82"/>
<evidence type="ECO:0000313" key="2">
    <source>
        <dbReference type="Proteomes" id="UP000488956"/>
    </source>
</evidence>